<feature type="region of interest" description="Disordered" evidence="4">
    <location>
        <begin position="316"/>
        <end position="335"/>
    </location>
</feature>
<organism evidence="5">
    <name type="scientific">Octactis speculum</name>
    <dbReference type="NCBI Taxonomy" id="3111310"/>
    <lineage>
        <taxon>Eukaryota</taxon>
        <taxon>Sar</taxon>
        <taxon>Stramenopiles</taxon>
        <taxon>Ochrophyta</taxon>
        <taxon>Dictyochophyceae</taxon>
        <taxon>Dictyochales</taxon>
        <taxon>Dictyochaceae</taxon>
        <taxon>Octactis</taxon>
    </lineage>
</organism>
<sequence length="335" mass="37736">MTSVGFGSEVERIKKFYSLAEAAVVKGERALQTTLIIPGAPHAKYHDSIHWYKVAFKSYGVAGEWEDAADACAKASKMCAHIGMTHEAALLAVEAADAVEKVNPTEAVNYLLKATALFSEISHFGAAAKLSITVAEMLSQDGDLEGSCERFLQASEYFLGDDQPDSSIEMLHIAAHQQADLGHYERATDLFEEVARSFVDHNLLRLELPDIFFKASLCQLANQGPIREGLAKHAVIRKKLRAYTRDIDYTFIHSREYRFLVNLLAIIPEVDIGKFAEHTYQFDMVKGFDLWTLKRLDRIRKDIQDELDLRVEIESSEQEKKAKEQRILDGIERPT</sequence>
<name>A0A7S2GEH4_9STRA</name>
<dbReference type="Gene3D" id="1.25.40.10">
    <property type="entry name" value="Tetratricopeptide repeat domain"/>
    <property type="match status" value="1"/>
</dbReference>
<dbReference type="GO" id="GO:0031201">
    <property type="term" value="C:SNARE complex"/>
    <property type="evidence" value="ECO:0007669"/>
    <property type="project" value="TreeGrafter"/>
</dbReference>
<keyword evidence="2" id="KW-0813">Transport</keyword>
<dbReference type="InterPro" id="IPR000744">
    <property type="entry name" value="NSF_attach"/>
</dbReference>
<dbReference type="PANTHER" id="PTHR13768">
    <property type="entry name" value="SOLUBLE NSF ATTACHMENT PROTEIN SNAP"/>
    <property type="match status" value="1"/>
</dbReference>
<accession>A0A7S2GEH4</accession>
<dbReference type="GO" id="GO:0005483">
    <property type="term" value="F:soluble NSF attachment protein activity"/>
    <property type="evidence" value="ECO:0007669"/>
    <property type="project" value="TreeGrafter"/>
</dbReference>
<keyword evidence="3" id="KW-0653">Protein transport</keyword>
<evidence type="ECO:0000256" key="3">
    <source>
        <dbReference type="ARBA" id="ARBA00022927"/>
    </source>
</evidence>
<reference evidence="5" key="1">
    <citation type="submission" date="2021-01" db="EMBL/GenBank/DDBJ databases">
        <authorList>
            <person name="Corre E."/>
            <person name="Pelletier E."/>
            <person name="Niang G."/>
            <person name="Scheremetjew M."/>
            <person name="Finn R."/>
            <person name="Kale V."/>
            <person name="Holt S."/>
            <person name="Cochrane G."/>
            <person name="Meng A."/>
            <person name="Brown T."/>
            <person name="Cohen L."/>
        </authorList>
    </citation>
    <scope>NUCLEOTIDE SEQUENCE</scope>
    <source>
        <strain evidence="5">CCMP1381</strain>
    </source>
</reference>
<dbReference type="GO" id="GO:0005774">
    <property type="term" value="C:vacuolar membrane"/>
    <property type="evidence" value="ECO:0007669"/>
    <property type="project" value="TreeGrafter"/>
</dbReference>
<dbReference type="SUPFAM" id="SSF48452">
    <property type="entry name" value="TPR-like"/>
    <property type="match status" value="1"/>
</dbReference>
<dbReference type="PANTHER" id="PTHR13768:SF8">
    <property type="entry name" value="ALPHA-SOLUBLE NSF ATTACHMENT PROTEIN"/>
    <property type="match status" value="1"/>
</dbReference>
<comment type="similarity">
    <text evidence="1">Belongs to the SNAP family.</text>
</comment>
<evidence type="ECO:0000256" key="2">
    <source>
        <dbReference type="ARBA" id="ARBA00022448"/>
    </source>
</evidence>
<dbReference type="GO" id="GO:0035494">
    <property type="term" value="P:SNARE complex disassembly"/>
    <property type="evidence" value="ECO:0007669"/>
    <property type="project" value="TreeGrafter"/>
</dbReference>
<dbReference type="Pfam" id="PF14938">
    <property type="entry name" value="SNAP"/>
    <property type="match status" value="1"/>
</dbReference>
<dbReference type="GO" id="GO:0006886">
    <property type="term" value="P:intracellular protein transport"/>
    <property type="evidence" value="ECO:0007669"/>
    <property type="project" value="InterPro"/>
</dbReference>
<evidence type="ECO:0000256" key="4">
    <source>
        <dbReference type="SAM" id="MobiDB-lite"/>
    </source>
</evidence>
<dbReference type="InterPro" id="IPR011990">
    <property type="entry name" value="TPR-like_helical_dom_sf"/>
</dbReference>
<dbReference type="GO" id="GO:0019905">
    <property type="term" value="F:syntaxin binding"/>
    <property type="evidence" value="ECO:0007669"/>
    <property type="project" value="TreeGrafter"/>
</dbReference>
<gene>
    <name evidence="5" type="ORF">DSPE1174_LOCUS20662</name>
</gene>
<evidence type="ECO:0000313" key="5">
    <source>
        <dbReference type="EMBL" id="CAD9449165.1"/>
    </source>
</evidence>
<proteinExistence type="inferred from homology"/>
<dbReference type="EMBL" id="HBGS01040251">
    <property type="protein sequence ID" value="CAD9449165.1"/>
    <property type="molecule type" value="Transcribed_RNA"/>
</dbReference>
<protein>
    <submittedName>
        <fullName evidence="5">Uncharacterized protein</fullName>
    </submittedName>
</protein>
<evidence type="ECO:0000256" key="1">
    <source>
        <dbReference type="ARBA" id="ARBA00010050"/>
    </source>
</evidence>
<dbReference type="AlphaFoldDB" id="A0A7S2GEH4"/>